<evidence type="ECO:0000313" key="2">
    <source>
        <dbReference type="Proteomes" id="UP000316714"/>
    </source>
</evidence>
<organism evidence="1 2">
    <name type="scientific">Posidoniimonas corsicana</name>
    <dbReference type="NCBI Taxonomy" id="1938618"/>
    <lineage>
        <taxon>Bacteria</taxon>
        <taxon>Pseudomonadati</taxon>
        <taxon>Planctomycetota</taxon>
        <taxon>Planctomycetia</taxon>
        <taxon>Pirellulales</taxon>
        <taxon>Lacipirellulaceae</taxon>
        <taxon>Posidoniimonas</taxon>
    </lineage>
</organism>
<evidence type="ECO:0000313" key="1">
    <source>
        <dbReference type="EMBL" id="TWT35603.1"/>
    </source>
</evidence>
<protein>
    <submittedName>
        <fullName evidence="1">Uncharacterized protein</fullName>
    </submittedName>
</protein>
<dbReference type="RefSeq" id="WP_146561899.1">
    <property type="nucleotide sequence ID" value="NZ_SIHJ01000001.1"/>
</dbReference>
<reference evidence="1 2" key="1">
    <citation type="submission" date="2019-02" db="EMBL/GenBank/DDBJ databases">
        <title>Deep-cultivation of Planctomycetes and their phenomic and genomic characterization uncovers novel biology.</title>
        <authorList>
            <person name="Wiegand S."/>
            <person name="Jogler M."/>
            <person name="Boedeker C."/>
            <person name="Pinto D."/>
            <person name="Vollmers J."/>
            <person name="Rivas-Marin E."/>
            <person name="Kohn T."/>
            <person name="Peeters S.H."/>
            <person name="Heuer A."/>
            <person name="Rast P."/>
            <person name="Oberbeckmann S."/>
            <person name="Bunk B."/>
            <person name="Jeske O."/>
            <person name="Meyerdierks A."/>
            <person name="Storesund J.E."/>
            <person name="Kallscheuer N."/>
            <person name="Luecker S."/>
            <person name="Lage O.M."/>
            <person name="Pohl T."/>
            <person name="Merkel B.J."/>
            <person name="Hornburger P."/>
            <person name="Mueller R.-W."/>
            <person name="Bruemmer F."/>
            <person name="Labrenz M."/>
            <person name="Spormann A.M."/>
            <person name="Op Den Camp H."/>
            <person name="Overmann J."/>
            <person name="Amann R."/>
            <person name="Jetten M.S.M."/>
            <person name="Mascher T."/>
            <person name="Medema M.H."/>
            <person name="Devos D.P."/>
            <person name="Kaster A.-K."/>
            <person name="Ovreas L."/>
            <person name="Rohde M."/>
            <person name="Galperin M.Y."/>
            <person name="Jogler C."/>
        </authorList>
    </citation>
    <scope>NUCLEOTIDE SEQUENCE [LARGE SCALE GENOMIC DNA]</scope>
    <source>
        <strain evidence="1 2">KOR34</strain>
    </source>
</reference>
<sequence length="101" mass="11337">MPILEEELGPLVDRVEKVCRKRHHYSTAFRWTQRGLLTPDGRRVRLEYVKAGAERLTSVEAVRRFFAATTGATAPVVTPQTSRQREAALARAEAECESLGI</sequence>
<comment type="caution">
    <text evidence="1">The sequence shown here is derived from an EMBL/GenBank/DDBJ whole genome shotgun (WGS) entry which is preliminary data.</text>
</comment>
<name>A0A5C5VCB4_9BACT</name>
<gene>
    <name evidence="1" type="ORF">KOR34_04960</name>
</gene>
<accession>A0A5C5VCB4</accession>
<keyword evidence="2" id="KW-1185">Reference proteome</keyword>
<dbReference type="Proteomes" id="UP000316714">
    <property type="component" value="Unassembled WGS sequence"/>
</dbReference>
<dbReference type="InterPro" id="IPR011474">
    <property type="entry name" value="DUF1580"/>
</dbReference>
<dbReference type="Pfam" id="PF07618">
    <property type="entry name" value="DUF1580"/>
    <property type="match status" value="1"/>
</dbReference>
<dbReference type="EMBL" id="SIHJ01000001">
    <property type="protein sequence ID" value="TWT35603.1"/>
    <property type="molecule type" value="Genomic_DNA"/>
</dbReference>
<dbReference type="OrthoDB" id="290434at2"/>
<dbReference type="AlphaFoldDB" id="A0A5C5VCB4"/>
<proteinExistence type="predicted"/>